<keyword evidence="3" id="KW-1185">Reference proteome</keyword>
<sequence>MPPFKVIHGTQLAGSLKDTLAKERPTSIKWACSCRGMHVPITITAFPFTAPDYPTQTFHTFTLLVDDVTALPGVTIPEIEGVARKAAALLWQASTWDFESTAVAINYGCGIASSLQATLGSNEQPTLPYGGDRHQSAQPVKKPRTPATKAVAWSLEIHKAEHLAEKLASSIRCGYRSFTCANPIQRRDWAIDIRQIKPVSGSESALGLAMHFMSLKEKVQDRAWECTLLATLAGHLVGKPANFKDSRSDRFRHRLWMDVVLGLVNVAHRDIGQEAFKLLGALRMSNSGAGSFHAALFKSANKSVARRVPALAWKKIAAQLSQPWRNIPGSLAMDPARMLAGPHLSYEDVRTTLSLPLFAAHENASSPPPPLPLLSTFEYGAEPASYQNFLLLDGSVKPDDENQLWTMETIPLGWENVDWPENIADSLPVYNNLH</sequence>
<evidence type="ECO:0000256" key="1">
    <source>
        <dbReference type="SAM" id="MobiDB-lite"/>
    </source>
</evidence>
<dbReference type="Proteomes" id="UP001274830">
    <property type="component" value="Unassembled WGS sequence"/>
</dbReference>
<evidence type="ECO:0000313" key="2">
    <source>
        <dbReference type="EMBL" id="KAK3672619.1"/>
    </source>
</evidence>
<evidence type="ECO:0000313" key="3">
    <source>
        <dbReference type="Proteomes" id="UP001274830"/>
    </source>
</evidence>
<comment type="caution">
    <text evidence="2">The sequence shown here is derived from an EMBL/GenBank/DDBJ whole genome shotgun (WGS) entry which is preliminary data.</text>
</comment>
<dbReference type="EMBL" id="JAUTXT010000031">
    <property type="protein sequence ID" value="KAK3672619.1"/>
    <property type="molecule type" value="Genomic_DNA"/>
</dbReference>
<accession>A0AAE0WI44</accession>
<feature type="region of interest" description="Disordered" evidence="1">
    <location>
        <begin position="123"/>
        <end position="143"/>
    </location>
</feature>
<reference evidence="2" key="1">
    <citation type="submission" date="2023-07" db="EMBL/GenBank/DDBJ databases">
        <title>Black Yeasts Isolated from many extreme environments.</title>
        <authorList>
            <person name="Coleine C."/>
            <person name="Stajich J.E."/>
            <person name="Selbmann L."/>
        </authorList>
    </citation>
    <scope>NUCLEOTIDE SEQUENCE</scope>
    <source>
        <strain evidence="2">CCFEE 5485</strain>
    </source>
</reference>
<organism evidence="2 3">
    <name type="scientific">Recurvomyces mirabilis</name>
    <dbReference type="NCBI Taxonomy" id="574656"/>
    <lineage>
        <taxon>Eukaryota</taxon>
        <taxon>Fungi</taxon>
        <taxon>Dikarya</taxon>
        <taxon>Ascomycota</taxon>
        <taxon>Pezizomycotina</taxon>
        <taxon>Dothideomycetes</taxon>
        <taxon>Dothideomycetidae</taxon>
        <taxon>Mycosphaerellales</taxon>
        <taxon>Teratosphaeriaceae</taxon>
        <taxon>Recurvomyces</taxon>
    </lineage>
</organism>
<dbReference type="AlphaFoldDB" id="A0AAE0WI44"/>
<name>A0AAE0WI44_9PEZI</name>
<proteinExistence type="predicted"/>
<gene>
    <name evidence="2" type="ORF">LTR78_007431</name>
</gene>
<protein>
    <submittedName>
        <fullName evidence="2">Uncharacterized protein</fullName>
    </submittedName>
</protein>